<dbReference type="AlphaFoldDB" id="A0A1B6PTC7"/>
<proteinExistence type="predicted"/>
<dbReference type="InParanoid" id="A0A1B6PTC7"/>
<keyword evidence="2" id="KW-1185">Reference proteome</keyword>
<dbReference type="Proteomes" id="UP000000768">
    <property type="component" value="Chromosome 5"/>
</dbReference>
<dbReference type="Gramene" id="KXG28924">
    <property type="protein sequence ID" value="KXG28924"/>
    <property type="gene ID" value="SORBI_3005G184900"/>
</dbReference>
<gene>
    <name evidence="1" type="ORF">SORBI_3005G184900</name>
</gene>
<name>A0A1B6PTC7_SORBI</name>
<evidence type="ECO:0000313" key="1">
    <source>
        <dbReference type="EMBL" id="KXG28924.1"/>
    </source>
</evidence>
<organism evidence="1 2">
    <name type="scientific">Sorghum bicolor</name>
    <name type="common">Sorghum</name>
    <name type="synonym">Sorghum vulgare</name>
    <dbReference type="NCBI Taxonomy" id="4558"/>
    <lineage>
        <taxon>Eukaryota</taxon>
        <taxon>Viridiplantae</taxon>
        <taxon>Streptophyta</taxon>
        <taxon>Embryophyta</taxon>
        <taxon>Tracheophyta</taxon>
        <taxon>Spermatophyta</taxon>
        <taxon>Magnoliopsida</taxon>
        <taxon>Liliopsida</taxon>
        <taxon>Poales</taxon>
        <taxon>Poaceae</taxon>
        <taxon>PACMAD clade</taxon>
        <taxon>Panicoideae</taxon>
        <taxon>Andropogonodae</taxon>
        <taxon>Andropogoneae</taxon>
        <taxon>Sorghinae</taxon>
        <taxon>Sorghum</taxon>
    </lineage>
</organism>
<evidence type="ECO:0000313" key="2">
    <source>
        <dbReference type="Proteomes" id="UP000000768"/>
    </source>
</evidence>
<sequence>MASSSSSFSLPYQIDWNQDHSELNIFQLAPLSPAISCLRRCPQSFFPRHLRLQASSQTHQTTPALREGGCPLAAKPARPCATWSAHPQGAPARRRGASCLTPAGHLPDAATLSRYIYVHKDKVMYIIVGFVPHDGRLLPPLSQYICSASIFCSPSQILICSMLAARPPNNNRLIHLDHLFEWKLHRKH</sequence>
<reference evidence="1 2" key="1">
    <citation type="journal article" date="2009" name="Nature">
        <title>The Sorghum bicolor genome and the diversification of grasses.</title>
        <authorList>
            <person name="Paterson A.H."/>
            <person name="Bowers J.E."/>
            <person name="Bruggmann R."/>
            <person name="Dubchak I."/>
            <person name="Grimwood J."/>
            <person name="Gundlach H."/>
            <person name="Haberer G."/>
            <person name="Hellsten U."/>
            <person name="Mitros T."/>
            <person name="Poliakov A."/>
            <person name="Schmutz J."/>
            <person name="Spannagl M."/>
            <person name="Tang H."/>
            <person name="Wang X."/>
            <person name="Wicker T."/>
            <person name="Bharti A.K."/>
            <person name="Chapman J."/>
            <person name="Feltus F.A."/>
            <person name="Gowik U."/>
            <person name="Grigoriev I.V."/>
            <person name="Lyons E."/>
            <person name="Maher C.A."/>
            <person name="Martis M."/>
            <person name="Narechania A."/>
            <person name="Otillar R.P."/>
            <person name="Penning B.W."/>
            <person name="Salamov A.A."/>
            <person name="Wang Y."/>
            <person name="Zhang L."/>
            <person name="Carpita N.C."/>
            <person name="Freeling M."/>
            <person name="Gingle A.R."/>
            <person name="Hash C.T."/>
            <person name="Keller B."/>
            <person name="Klein P."/>
            <person name="Kresovich S."/>
            <person name="McCann M.C."/>
            <person name="Ming R."/>
            <person name="Peterson D.G."/>
            <person name="Mehboob-ur-Rahman"/>
            <person name="Ware D."/>
            <person name="Westhoff P."/>
            <person name="Mayer K.F."/>
            <person name="Messing J."/>
            <person name="Rokhsar D.S."/>
        </authorList>
    </citation>
    <scope>NUCLEOTIDE SEQUENCE [LARGE SCALE GENOMIC DNA]</scope>
    <source>
        <strain evidence="2">cv. BTx623</strain>
    </source>
</reference>
<accession>A0A1B6PTC7</accession>
<protein>
    <submittedName>
        <fullName evidence="1">Uncharacterized protein</fullName>
    </submittedName>
</protein>
<dbReference type="EMBL" id="CM000764">
    <property type="protein sequence ID" value="KXG28924.1"/>
    <property type="molecule type" value="Genomic_DNA"/>
</dbReference>
<reference evidence="2" key="2">
    <citation type="journal article" date="2018" name="Plant J.">
        <title>The Sorghum bicolor reference genome: improved assembly, gene annotations, a transcriptome atlas, and signatures of genome organization.</title>
        <authorList>
            <person name="McCormick R.F."/>
            <person name="Truong S.K."/>
            <person name="Sreedasyam A."/>
            <person name="Jenkins J."/>
            <person name="Shu S."/>
            <person name="Sims D."/>
            <person name="Kennedy M."/>
            <person name="Amirebrahimi M."/>
            <person name="Weers B.D."/>
            <person name="McKinley B."/>
            <person name="Mattison A."/>
            <person name="Morishige D.T."/>
            <person name="Grimwood J."/>
            <person name="Schmutz J."/>
            <person name="Mullet J.E."/>
        </authorList>
    </citation>
    <scope>NUCLEOTIDE SEQUENCE [LARGE SCALE GENOMIC DNA]</scope>
    <source>
        <strain evidence="2">cv. BTx623</strain>
    </source>
</reference>